<evidence type="ECO:0000313" key="2">
    <source>
        <dbReference type="Proteomes" id="UP000027616"/>
    </source>
</evidence>
<protein>
    <submittedName>
        <fullName evidence="1">Uncharacterized protein</fullName>
    </submittedName>
</protein>
<evidence type="ECO:0000313" key="1">
    <source>
        <dbReference type="EMBL" id="CDN31455.1"/>
    </source>
</evidence>
<dbReference type="KEGG" id="rbc:BN938_1368"/>
<dbReference type="AlphaFoldDB" id="A0A060R7Y2"/>
<name>A0A060R7Y2_9BACT</name>
<accession>A0A060R7Y2</accession>
<sequence length="54" mass="6274">MFEKSVSCKGSNNFQNSQRYILKQVEKSDCVHIAILQSYFSTHRMYASMPCYCA</sequence>
<proteinExistence type="predicted"/>
<organism evidence="1 2">
    <name type="scientific">Mucinivorans hirudinis</name>
    <dbReference type="NCBI Taxonomy" id="1433126"/>
    <lineage>
        <taxon>Bacteria</taxon>
        <taxon>Pseudomonadati</taxon>
        <taxon>Bacteroidota</taxon>
        <taxon>Bacteroidia</taxon>
        <taxon>Bacteroidales</taxon>
        <taxon>Rikenellaceae</taxon>
        <taxon>Mucinivorans</taxon>
    </lineage>
</organism>
<keyword evidence="2" id="KW-1185">Reference proteome</keyword>
<dbReference type="EMBL" id="HG934468">
    <property type="protein sequence ID" value="CDN31455.1"/>
    <property type="molecule type" value="Genomic_DNA"/>
</dbReference>
<reference evidence="1 2" key="1">
    <citation type="journal article" date="2015" name="Genome Announc.">
        <title>Complete Genome Sequence of the Novel Leech Symbiont Mucinivorans hirudinis M3T.</title>
        <authorList>
            <person name="Nelson M.C."/>
            <person name="Bomar L."/>
            <person name="Graf J."/>
        </authorList>
    </citation>
    <scope>NUCLEOTIDE SEQUENCE [LARGE SCALE GENOMIC DNA]</scope>
    <source>
        <strain evidence="2">M3</strain>
    </source>
</reference>
<gene>
    <name evidence="1" type="ORF">BN938_1368</name>
</gene>
<dbReference type="Proteomes" id="UP000027616">
    <property type="component" value="Chromosome I"/>
</dbReference>
<dbReference type="HOGENOM" id="CLU_3045503_0_0_10"/>